<dbReference type="PROSITE" id="PS50987">
    <property type="entry name" value="HTH_ARSR_2"/>
    <property type="match status" value="1"/>
</dbReference>
<dbReference type="PANTHER" id="PTHR33154:SF12">
    <property type="entry name" value="TRANSCRIPTIONAL REGULATORY PROTEIN"/>
    <property type="match status" value="1"/>
</dbReference>
<dbReference type="GO" id="GO:0003700">
    <property type="term" value="F:DNA-binding transcription factor activity"/>
    <property type="evidence" value="ECO:0007669"/>
    <property type="project" value="InterPro"/>
</dbReference>
<dbReference type="Pfam" id="PF12840">
    <property type="entry name" value="HTH_20"/>
    <property type="match status" value="1"/>
</dbReference>
<evidence type="ECO:0000313" key="6">
    <source>
        <dbReference type="Proteomes" id="UP000253324"/>
    </source>
</evidence>
<dbReference type="PRINTS" id="PR00778">
    <property type="entry name" value="HTHARSR"/>
</dbReference>
<dbReference type="SMART" id="SM00418">
    <property type="entry name" value="HTH_ARSR"/>
    <property type="match status" value="1"/>
</dbReference>
<evidence type="ECO:0000259" key="4">
    <source>
        <dbReference type="PROSITE" id="PS50987"/>
    </source>
</evidence>
<protein>
    <submittedName>
        <fullName evidence="5">DNA-binding transcriptional ArsR family regulator</fullName>
    </submittedName>
</protein>
<dbReference type="Gene3D" id="1.10.10.10">
    <property type="entry name" value="Winged helix-like DNA-binding domain superfamily/Winged helix DNA-binding domain"/>
    <property type="match status" value="1"/>
</dbReference>
<evidence type="ECO:0000313" key="5">
    <source>
        <dbReference type="EMBL" id="RCW87304.1"/>
    </source>
</evidence>
<dbReference type="PANTHER" id="PTHR33154">
    <property type="entry name" value="TRANSCRIPTIONAL REGULATOR, ARSR FAMILY"/>
    <property type="match status" value="1"/>
</dbReference>
<comment type="caution">
    <text evidence="5">The sequence shown here is derived from an EMBL/GenBank/DDBJ whole genome shotgun (WGS) entry which is preliminary data.</text>
</comment>
<dbReference type="EMBL" id="QPJM01000001">
    <property type="protein sequence ID" value="RCW87304.1"/>
    <property type="molecule type" value="Genomic_DNA"/>
</dbReference>
<evidence type="ECO:0000256" key="1">
    <source>
        <dbReference type="ARBA" id="ARBA00023015"/>
    </source>
</evidence>
<dbReference type="InterPro" id="IPR036390">
    <property type="entry name" value="WH_DNA-bd_sf"/>
</dbReference>
<keyword evidence="1" id="KW-0805">Transcription regulation</keyword>
<evidence type="ECO:0000256" key="2">
    <source>
        <dbReference type="ARBA" id="ARBA00023125"/>
    </source>
</evidence>
<organism evidence="5 6">
    <name type="scientific">Phyllobacterium bourgognense</name>
    <dbReference type="NCBI Taxonomy" id="314236"/>
    <lineage>
        <taxon>Bacteria</taxon>
        <taxon>Pseudomonadati</taxon>
        <taxon>Pseudomonadota</taxon>
        <taxon>Alphaproteobacteria</taxon>
        <taxon>Hyphomicrobiales</taxon>
        <taxon>Phyllobacteriaceae</taxon>
        <taxon>Phyllobacterium</taxon>
    </lineage>
</organism>
<feature type="domain" description="HTH arsR-type" evidence="4">
    <location>
        <begin position="41"/>
        <end position="136"/>
    </location>
</feature>
<reference evidence="5 6" key="1">
    <citation type="submission" date="2018-07" db="EMBL/GenBank/DDBJ databases">
        <title>Genomic Encyclopedia of Type Strains, Phase III (KMG-III): the genomes of soil and plant-associated and newly described type strains.</title>
        <authorList>
            <person name="Whitman W."/>
        </authorList>
    </citation>
    <scope>NUCLEOTIDE SEQUENCE [LARGE SCALE GENOMIC DNA]</scope>
    <source>
        <strain evidence="5 6">31-25a</strain>
    </source>
</reference>
<dbReference type="InterPro" id="IPR036388">
    <property type="entry name" value="WH-like_DNA-bd_sf"/>
</dbReference>
<accession>A0A368ZA19</accession>
<dbReference type="InterPro" id="IPR051081">
    <property type="entry name" value="HTH_MetalResp_TranReg"/>
</dbReference>
<dbReference type="CDD" id="cd00090">
    <property type="entry name" value="HTH_ARSR"/>
    <property type="match status" value="1"/>
</dbReference>
<keyword evidence="6" id="KW-1185">Reference proteome</keyword>
<keyword evidence="3" id="KW-0804">Transcription</keyword>
<evidence type="ECO:0000256" key="3">
    <source>
        <dbReference type="ARBA" id="ARBA00023163"/>
    </source>
</evidence>
<gene>
    <name evidence="5" type="ORF">C7476_10164</name>
</gene>
<dbReference type="InterPro" id="IPR011991">
    <property type="entry name" value="ArsR-like_HTH"/>
</dbReference>
<sequence>MILELMNPVSPGVKNKVQQILNIEISPANCYYRSMTDYLPHPAVGDIALPAVLTALGDETRLAIIAILARNGERAMTCGQFLQFGSKTAISYHVAKLREAGIIHVRPDGTKRLLTLRRSDLESRFPGFLDTVIASTTATLQSEAYNSPGMLEAAQFAGE</sequence>
<proteinExistence type="predicted"/>
<dbReference type="SUPFAM" id="SSF46785">
    <property type="entry name" value="Winged helix' DNA-binding domain"/>
    <property type="match status" value="1"/>
</dbReference>
<dbReference type="GO" id="GO:0003677">
    <property type="term" value="F:DNA binding"/>
    <property type="evidence" value="ECO:0007669"/>
    <property type="project" value="UniProtKB-KW"/>
</dbReference>
<keyword evidence="2 5" id="KW-0238">DNA-binding</keyword>
<dbReference type="InterPro" id="IPR001845">
    <property type="entry name" value="HTH_ArsR_DNA-bd_dom"/>
</dbReference>
<dbReference type="AlphaFoldDB" id="A0A368ZA19"/>
<name>A0A368ZA19_9HYPH</name>
<dbReference type="Proteomes" id="UP000253324">
    <property type="component" value="Unassembled WGS sequence"/>
</dbReference>